<organism evidence="2 3">
    <name type="scientific">Caenorhabditis tropicalis</name>
    <dbReference type="NCBI Taxonomy" id="1561998"/>
    <lineage>
        <taxon>Eukaryota</taxon>
        <taxon>Metazoa</taxon>
        <taxon>Ecdysozoa</taxon>
        <taxon>Nematoda</taxon>
        <taxon>Chromadorea</taxon>
        <taxon>Rhabditida</taxon>
        <taxon>Rhabditina</taxon>
        <taxon>Rhabditomorpha</taxon>
        <taxon>Rhabditoidea</taxon>
        <taxon>Rhabditidae</taxon>
        <taxon>Peloderinae</taxon>
        <taxon>Caenorhabditis</taxon>
    </lineage>
</organism>
<sequence length="72" mass="8293">MFLCVIPRSLPVRYLVSKSKESIPFYGPSIFNKKTFIICSISFCHYSVLSIFLEATLIFSTCFRRHSGVDYS</sequence>
<keyword evidence="1" id="KW-0472">Membrane</keyword>
<evidence type="ECO:0000313" key="2">
    <source>
        <dbReference type="Proteomes" id="UP000095282"/>
    </source>
</evidence>
<evidence type="ECO:0000256" key="1">
    <source>
        <dbReference type="SAM" id="Phobius"/>
    </source>
</evidence>
<reference evidence="3" key="1">
    <citation type="submission" date="2016-11" db="UniProtKB">
        <authorList>
            <consortium name="WormBaseParasite"/>
        </authorList>
    </citation>
    <scope>IDENTIFICATION</scope>
</reference>
<accession>A0A1I7UA60</accession>
<dbReference type="Proteomes" id="UP000095282">
    <property type="component" value="Unplaced"/>
</dbReference>
<feature type="transmembrane region" description="Helical" evidence="1">
    <location>
        <begin position="35"/>
        <end position="59"/>
    </location>
</feature>
<proteinExistence type="predicted"/>
<dbReference type="WBParaSite" id="Csp11.Scaffold629.g16417.t1">
    <property type="protein sequence ID" value="Csp11.Scaffold629.g16417.t1"/>
    <property type="gene ID" value="Csp11.Scaffold629.g16417"/>
</dbReference>
<keyword evidence="2" id="KW-1185">Reference proteome</keyword>
<keyword evidence="1" id="KW-0812">Transmembrane</keyword>
<name>A0A1I7UA60_9PELO</name>
<keyword evidence="1" id="KW-1133">Transmembrane helix</keyword>
<protein>
    <submittedName>
        <fullName evidence="3">Ovule protein</fullName>
    </submittedName>
</protein>
<dbReference type="AlphaFoldDB" id="A0A1I7UA60"/>
<evidence type="ECO:0000313" key="3">
    <source>
        <dbReference type="WBParaSite" id="Csp11.Scaffold629.g16417.t1"/>
    </source>
</evidence>